<accession>A0A0E3UVI5</accession>
<evidence type="ECO:0000256" key="1">
    <source>
        <dbReference type="SAM" id="MobiDB-lite"/>
    </source>
</evidence>
<feature type="region of interest" description="Disordered" evidence="1">
    <location>
        <begin position="1"/>
        <end position="76"/>
    </location>
</feature>
<feature type="compositionally biased region" description="Low complexity" evidence="1">
    <location>
        <begin position="1"/>
        <end position="14"/>
    </location>
</feature>
<evidence type="ECO:0000313" key="3">
    <source>
        <dbReference type="EMBL" id="AKD02557.1"/>
    </source>
</evidence>
<dbReference type="AlphaFoldDB" id="A0A0E3UVI5"/>
<feature type="compositionally biased region" description="Low complexity" evidence="1">
    <location>
        <begin position="24"/>
        <end position="58"/>
    </location>
</feature>
<reference evidence="3 4" key="1">
    <citation type="journal article" date="2015" name="Sci. Rep.">
        <title>Unraveling adaptation of Pontibacter korlensis to radiation and infertility in desert through complete genome and comparative transcriptomic analysis.</title>
        <authorList>
            <person name="Dai J."/>
            <person name="Dai W."/>
            <person name="Qiu C."/>
            <person name="Yang Z."/>
            <person name="Zhang Y."/>
            <person name="Zhou M."/>
            <person name="Zhang L."/>
            <person name="Fang C."/>
            <person name="Gao Q."/>
            <person name="Yang Q."/>
            <person name="Li X."/>
            <person name="Wang Z."/>
            <person name="Wang Z."/>
            <person name="Jia Z."/>
            <person name="Chen X."/>
        </authorList>
    </citation>
    <scope>NUCLEOTIDE SEQUENCE [LARGE SCALE GENOMIC DNA]</scope>
    <source>
        <strain evidence="3 4">X14-1T</strain>
    </source>
</reference>
<evidence type="ECO:0000256" key="2">
    <source>
        <dbReference type="SAM" id="Phobius"/>
    </source>
</evidence>
<feature type="compositionally biased region" description="Low complexity" evidence="1">
    <location>
        <begin position="138"/>
        <end position="169"/>
    </location>
</feature>
<name>A0A0E3UVI5_9BACT</name>
<feature type="transmembrane region" description="Helical" evidence="2">
    <location>
        <begin position="95"/>
        <end position="111"/>
    </location>
</feature>
<dbReference type="OrthoDB" id="9994858at2"/>
<dbReference type="EMBL" id="CP009621">
    <property type="protein sequence ID" value="AKD02557.1"/>
    <property type="molecule type" value="Genomic_DNA"/>
</dbReference>
<dbReference type="RefSeq" id="WP_046309440.1">
    <property type="nucleotide sequence ID" value="NZ_CBCSCY010000009.1"/>
</dbReference>
<feature type="region of interest" description="Disordered" evidence="1">
    <location>
        <begin position="117"/>
        <end position="169"/>
    </location>
</feature>
<keyword evidence="2" id="KW-0812">Transmembrane</keyword>
<dbReference type="HOGENOM" id="CLU_1577081_0_0_10"/>
<evidence type="ECO:0000313" key="4">
    <source>
        <dbReference type="Proteomes" id="UP000033109"/>
    </source>
</evidence>
<dbReference type="KEGG" id="pko:PKOR_04750"/>
<keyword evidence="2" id="KW-0472">Membrane</keyword>
<protein>
    <submittedName>
        <fullName evidence="3">Uncharacterized protein</fullName>
    </submittedName>
</protein>
<organism evidence="3 4">
    <name type="scientific">Pontibacter korlensis</name>
    <dbReference type="NCBI Taxonomy" id="400092"/>
    <lineage>
        <taxon>Bacteria</taxon>
        <taxon>Pseudomonadati</taxon>
        <taxon>Bacteroidota</taxon>
        <taxon>Cytophagia</taxon>
        <taxon>Cytophagales</taxon>
        <taxon>Hymenobacteraceae</taxon>
        <taxon>Pontibacter</taxon>
    </lineage>
</organism>
<keyword evidence="2" id="KW-1133">Transmembrane helix</keyword>
<dbReference type="Proteomes" id="UP000033109">
    <property type="component" value="Chromosome"/>
</dbReference>
<gene>
    <name evidence="3" type="ORF">PKOR_04750</name>
</gene>
<dbReference type="PATRIC" id="fig|400092.3.peg.1062"/>
<sequence length="169" mass="16965">METNKNNSTTSQTQGQAKTNSTPSSGTQSSTNIGNSSSSGSNSSSSGNSSQNMQGRSNTEATTGQGGMKGMQDKLMQFGSTAATKFTNMTTKQKAVVGGAVLALGAGWMALSQKNKNKIKGQVSSAASTARDAMQGINAKQQQGASGSSTGSSNTSSSSGSSKTNARVK</sequence>
<proteinExistence type="predicted"/>
<keyword evidence="4" id="KW-1185">Reference proteome</keyword>